<keyword evidence="4" id="KW-0934">Plastid</keyword>
<comment type="similarity">
    <text evidence="2">Belongs to the ycf33 family.</text>
</comment>
<keyword evidence="6" id="KW-1133">Transmembrane helix</keyword>
<evidence type="ECO:0000313" key="8">
    <source>
        <dbReference type="Proteomes" id="UP000660262"/>
    </source>
</evidence>
<evidence type="ECO:0000313" key="7">
    <source>
        <dbReference type="EMBL" id="GHP03140.1"/>
    </source>
</evidence>
<evidence type="ECO:0000256" key="3">
    <source>
        <dbReference type="ARBA" id="ARBA00021584"/>
    </source>
</evidence>
<keyword evidence="8" id="KW-1185">Reference proteome</keyword>
<protein>
    <recommendedName>
        <fullName evidence="3">Uncharacterized protein ycf33</fullName>
    </recommendedName>
</protein>
<evidence type="ECO:0000256" key="6">
    <source>
        <dbReference type="SAM" id="Phobius"/>
    </source>
</evidence>
<organism evidence="7 8">
    <name type="scientific">Pycnococcus provasolii</name>
    <dbReference type="NCBI Taxonomy" id="41880"/>
    <lineage>
        <taxon>Eukaryota</taxon>
        <taxon>Viridiplantae</taxon>
        <taxon>Chlorophyta</taxon>
        <taxon>Pseudoscourfieldiophyceae</taxon>
        <taxon>Pseudoscourfieldiales</taxon>
        <taxon>Pycnococcaceae</taxon>
        <taxon>Pycnococcus</taxon>
    </lineage>
</organism>
<dbReference type="OrthoDB" id="1900844at2759"/>
<feature type="region of interest" description="Disordered" evidence="5">
    <location>
        <begin position="1"/>
        <end position="57"/>
    </location>
</feature>
<evidence type="ECO:0000256" key="4">
    <source>
        <dbReference type="ARBA" id="ARBA00022640"/>
    </source>
</evidence>
<reference evidence="7" key="1">
    <citation type="submission" date="2020-10" db="EMBL/GenBank/DDBJ databases">
        <title>Unveiling of a novel bifunctional photoreceptor, Dualchrome1, isolated from a cosmopolitan green alga.</title>
        <authorList>
            <person name="Suzuki S."/>
            <person name="Kawachi M."/>
        </authorList>
    </citation>
    <scope>NUCLEOTIDE SEQUENCE</scope>
    <source>
        <strain evidence="7">NIES 2893</strain>
    </source>
</reference>
<keyword evidence="6" id="KW-0812">Transmembrane</keyword>
<feature type="compositionally biased region" description="Basic residues" evidence="5">
    <location>
        <begin position="16"/>
        <end position="35"/>
    </location>
</feature>
<dbReference type="InterPro" id="IPR008470">
    <property type="entry name" value="Uncharacterised_Ycf33"/>
</dbReference>
<evidence type="ECO:0000256" key="2">
    <source>
        <dbReference type="ARBA" id="ARBA00010985"/>
    </source>
</evidence>
<evidence type="ECO:0000256" key="5">
    <source>
        <dbReference type="SAM" id="MobiDB-lite"/>
    </source>
</evidence>
<dbReference type="PANTHER" id="PTHR36049:SF3">
    <property type="match status" value="1"/>
</dbReference>
<dbReference type="EMBL" id="BNJQ01000004">
    <property type="protein sequence ID" value="GHP03140.1"/>
    <property type="molecule type" value="Genomic_DNA"/>
</dbReference>
<keyword evidence="6" id="KW-0472">Membrane</keyword>
<accession>A0A830HB69</accession>
<gene>
    <name evidence="7" type="ORF">PPROV_000189500</name>
</gene>
<comment type="caution">
    <text evidence="7">The sequence shown here is derived from an EMBL/GenBank/DDBJ whole genome shotgun (WGS) entry which is preliminary data.</text>
</comment>
<dbReference type="AlphaFoldDB" id="A0A830HB69"/>
<feature type="transmembrane region" description="Helical" evidence="6">
    <location>
        <begin position="60"/>
        <end position="79"/>
    </location>
</feature>
<feature type="transmembrane region" description="Helical" evidence="6">
    <location>
        <begin position="117"/>
        <end position="133"/>
    </location>
</feature>
<feature type="compositionally biased region" description="Basic and acidic residues" evidence="5">
    <location>
        <begin position="36"/>
        <end position="53"/>
    </location>
</feature>
<feature type="transmembrane region" description="Helical" evidence="6">
    <location>
        <begin position="145"/>
        <end position="165"/>
    </location>
</feature>
<dbReference type="Proteomes" id="UP000660262">
    <property type="component" value="Unassembled WGS sequence"/>
</dbReference>
<proteinExistence type="inferred from homology"/>
<sequence length="190" mass="20204">MTAARIAARPSACTHTHLRIRGHASRRTQTHSRARATKDDHDAAASTGQRRDQQNYGRDNSAVALGPAVALALITTLVATDAAHAADVAHHHASATSAVPLFDIASNDDFWDNTARFVRYFFSVLLGTAYVALKPVWDAIKKGPVSAVGTLGGIALAIYVIYAILQTMLVAADVGLTPNYTYMGGEFTGL</sequence>
<dbReference type="PANTHER" id="PTHR36049">
    <property type="entry name" value="TRANSMEMBRANE PROTEIN"/>
    <property type="match status" value="1"/>
</dbReference>
<dbReference type="Pfam" id="PF05421">
    <property type="entry name" value="DUF751"/>
    <property type="match status" value="1"/>
</dbReference>
<name>A0A830HB69_9CHLO</name>
<dbReference type="GO" id="GO:0009536">
    <property type="term" value="C:plastid"/>
    <property type="evidence" value="ECO:0007669"/>
    <property type="project" value="UniProtKB-SubCell"/>
</dbReference>
<comment type="subcellular location">
    <subcellularLocation>
        <location evidence="1">Plastid</location>
    </subcellularLocation>
</comment>
<evidence type="ECO:0000256" key="1">
    <source>
        <dbReference type="ARBA" id="ARBA00004474"/>
    </source>
</evidence>